<keyword evidence="1" id="KW-1133">Transmembrane helix</keyword>
<evidence type="ECO:0000313" key="3">
    <source>
        <dbReference type="Proteomes" id="UP000177478"/>
    </source>
</evidence>
<dbReference type="Proteomes" id="UP000177478">
    <property type="component" value="Unassembled WGS sequence"/>
</dbReference>
<accession>A0A1F8G069</accession>
<feature type="transmembrane region" description="Helical" evidence="1">
    <location>
        <begin position="16"/>
        <end position="35"/>
    </location>
</feature>
<organism evidence="2 3">
    <name type="scientific">Candidatus Yanofskybacteria bacterium RIFCSPHIGHO2_12_FULL_45_19b</name>
    <dbReference type="NCBI Taxonomy" id="1802689"/>
    <lineage>
        <taxon>Bacteria</taxon>
        <taxon>Candidatus Yanofskyibacteriota</taxon>
    </lineage>
</organism>
<protein>
    <submittedName>
        <fullName evidence="2">Uncharacterized protein</fullName>
    </submittedName>
</protein>
<feature type="transmembrane region" description="Helical" evidence="1">
    <location>
        <begin position="47"/>
        <end position="69"/>
    </location>
</feature>
<dbReference type="STRING" id="1802689.A3F25_03050"/>
<sequence length="160" mass="18645">MNKFNNFFESITFKDVLFIFLILSIIFLVYCFYKYGTKETAEISQSLGIGLGSLFGGLAGLTAFLDWFGREKKAERYIKELRGKYPRILLNSGELKIVQKKGSDMIYLIDERDRSRRWFQDQEARKDLGFSRDDTSGVMTHNELADYLEESPIVAKKNFY</sequence>
<name>A0A1F8G069_9BACT</name>
<dbReference type="EMBL" id="MGKD01000031">
    <property type="protein sequence ID" value="OGN18757.1"/>
    <property type="molecule type" value="Genomic_DNA"/>
</dbReference>
<evidence type="ECO:0000313" key="2">
    <source>
        <dbReference type="EMBL" id="OGN18757.1"/>
    </source>
</evidence>
<keyword evidence="1" id="KW-0472">Membrane</keyword>
<gene>
    <name evidence="2" type="ORF">A3F25_03050</name>
</gene>
<proteinExistence type="predicted"/>
<comment type="caution">
    <text evidence="2">The sequence shown here is derived from an EMBL/GenBank/DDBJ whole genome shotgun (WGS) entry which is preliminary data.</text>
</comment>
<dbReference type="AlphaFoldDB" id="A0A1F8G069"/>
<keyword evidence="1" id="KW-0812">Transmembrane</keyword>
<evidence type="ECO:0000256" key="1">
    <source>
        <dbReference type="SAM" id="Phobius"/>
    </source>
</evidence>
<reference evidence="2 3" key="1">
    <citation type="journal article" date="2016" name="Nat. Commun.">
        <title>Thousands of microbial genomes shed light on interconnected biogeochemical processes in an aquifer system.</title>
        <authorList>
            <person name="Anantharaman K."/>
            <person name="Brown C.T."/>
            <person name="Hug L.A."/>
            <person name="Sharon I."/>
            <person name="Castelle C.J."/>
            <person name="Probst A.J."/>
            <person name="Thomas B.C."/>
            <person name="Singh A."/>
            <person name="Wilkins M.J."/>
            <person name="Karaoz U."/>
            <person name="Brodie E.L."/>
            <person name="Williams K.H."/>
            <person name="Hubbard S.S."/>
            <person name="Banfield J.F."/>
        </authorList>
    </citation>
    <scope>NUCLEOTIDE SEQUENCE [LARGE SCALE GENOMIC DNA]</scope>
</reference>